<gene>
    <name evidence="2" type="ORF">QYT958_LOCUS39185</name>
</gene>
<evidence type="ECO:0000256" key="1">
    <source>
        <dbReference type="SAM" id="MobiDB-lite"/>
    </source>
</evidence>
<feature type="region of interest" description="Disordered" evidence="1">
    <location>
        <begin position="1"/>
        <end position="74"/>
    </location>
</feature>
<accession>A0A822AT12</accession>
<reference evidence="2" key="1">
    <citation type="submission" date="2021-02" db="EMBL/GenBank/DDBJ databases">
        <authorList>
            <person name="Nowell W R."/>
        </authorList>
    </citation>
    <scope>NUCLEOTIDE SEQUENCE</scope>
</reference>
<dbReference type="AlphaFoldDB" id="A0A822AT12"/>
<dbReference type="EMBL" id="CAJOBR010035986">
    <property type="protein sequence ID" value="CAF5012432.1"/>
    <property type="molecule type" value="Genomic_DNA"/>
</dbReference>
<evidence type="ECO:0000313" key="3">
    <source>
        <dbReference type="Proteomes" id="UP000663848"/>
    </source>
</evidence>
<name>A0A822AT12_9BILA</name>
<feature type="compositionally biased region" description="Low complexity" evidence="1">
    <location>
        <begin position="8"/>
        <end position="65"/>
    </location>
</feature>
<comment type="caution">
    <text evidence="2">The sequence shown here is derived from an EMBL/GenBank/DDBJ whole genome shotgun (WGS) entry which is preliminary data.</text>
</comment>
<feature type="non-terminal residue" evidence="2">
    <location>
        <position position="188"/>
    </location>
</feature>
<evidence type="ECO:0000313" key="2">
    <source>
        <dbReference type="EMBL" id="CAF5012432.1"/>
    </source>
</evidence>
<organism evidence="2 3">
    <name type="scientific">Rotaria socialis</name>
    <dbReference type="NCBI Taxonomy" id="392032"/>
    <lineage>
        <taxon>Eukaryota</taxon>
        <taxon>Metazoa</taxon>
        <taxon>Spiralia</taxon>
        <taxon>Gnathifera</taxon>
        <taxon>Rotifera</taxon>
        <taxon>Eurotatoria</taxon>
        <taxon>Bdelloidea</taxon>
        <taxon>Philodinida</taxon>
        <taxon>Philodinidae</taxon>
        <taxon>Rotaria</taxon>
    </lineage>
</organism>
<protein>
    <submittedName>
        <fullName evidence="2">Uncharacterized protein</fullName>
    </submittedName>
</protein>
<sequence>MTSFSILASNTSAPTVASSTAAAISSSLADQSNVSNSSSTNPQSTTNSSTVVTPSTSSNPTNTNSSERDRKRNRYDPRWLDGSLREELFGRIDRELKPDDLSIVKDNTSAKTSSIRKDQNSSSTTSSQANLPPYQHQTSSSSSTTQSPIVFGDQLQFWTDPNCENSYPRFTHIACLYSELIAININGQ</sequence>
<proteinExistence type="predicted"/>
<dbReference type="Proteomes" id="UP000663848">
    <property type="component" value="Unassembled WGS sequence"/>
</dbReference>
<feature type="region of interest" description="Disordered" evidence="1">
    <location>
        <begin position="107"/>
        <end position="146"/>
    </location>
</feature>
<feature type="compositionally biased region" description="Low complexity" evidence="1">
    <location>
        <begin position="137"/>
        <end position="146"/>
    </location>
</feature>